<accession>A0A2S4ZYY1</accession>
<dbReference type="SUPFAM" id="SSF53448">
    <property type="entry name" value="Nucleotide-diphospho-sugar transferases"/>
    <property type="match status" value="1"/>
</dbReference>
<dbReference type="PANTHER" id="PTHR43685:SF2">
    <property type="entry name" value="GLYCOSYLTRANSFERASE 2-LIKE DOMAIN-CONTAINING PROTEIN"/>
    <property type="match status" value="1"/>
</dbReference>
<feature type="domain" description="Glycosyltransferase 2-like" evidence="1">
    <location>
        <begin position="10"/>
        <end position="175"/>
    </location>
</feature>
<dbReference type="InterPro" id="IPR029044">
    <property type="entry name" value="Nucleotide-diphossugar_trans"/>
</dbReference>
<dbReference type="EMBL" id="PQVF01000010">
    <property type="protein sequence ID" value="POY35541.1"/>
    <property type="molecule type" value="Genomic_DNA"/>
</dbReference>
<keyword evidence="3" id="KW-1185">Reference proteome</keyword>
<dbReference type="AlphaFoldDB" id="A0A2S4ZYY1"/>
<dbReference type="OrthoDB" id="6638511at2"/>
<dbReference type="Gene3D" id="3.90.550.10">
    <property type="entry name" value="Spore Coat Polysaccharide Biosynthesis Protein SpsA, Chain A"/>
    <property type="match status" value="1"/>
</dbReference>
<evidence type="ECO:0000313" key="2">
    <source>
        <dbReference type="EMBL" id="POY35541.1"/>
    </source>
</evidence>
<name>A0A2S4ZYY1_9SPHI</name>
<gene>
    <name evidence="2" type="ORF">C3K47_14185</name>
</gene>
<dbReference type="InterPro" id="IPR050834">
    <property type="entry name" value="Glycosyltransf_2"/>
</dbReference>
<proteinExistence type="predicted"/>
<evidence type="ECO:0000313" key="3">
    <source>
        <dbReference type="Proteomes" id="UP000236893"/>
    </source>
</evidence>
<dbReference type="Proteomes" id="UP000236893">
    <property type="component" value="Unassembled WGS sequence"/>
</dbReference>
<evidence type="ECO:0000259" key="1">
    <source>
        <dbReference type="Pfam" id="PF00535"/>
    </source>
</evidence>
<protein>
    <recommendedName>
        <fullName evidence="1">Glycosyltransferase 2-like domain-containing protein</fullName>
    </recommendedName>
</protein>
<sequence>MNINMEPLVSVIIPSYNYGNLISETIKNVLAQSYTNIEIIVIDDGSLDNTASVVSELIESDNRINYFYQENKGLSAARNLGIKCAKGDFCLFLDADDLISPDKIKLHVEHFDQQPHIDISYSRFWYFKNNIEERFSTLNLETSEWMKVLDGDYKNVFPAFLTSNNMVVHSAVVRKSLIDKTGFFNTDMKSLEDWDYWLRCLYNGAYISFLNNEQAYVLTRVHSISMSTNRSKMHYYEYLLRSNIEDKVYLEYLNEKFYPKYMEVTKPLVKKIYKYRILRNGFFNINDLKIIANRIGVPKLIQVYFSAFNEWIKHPKALMTRS</sequence>
<organism evidence="2 3">
    <name type="scientific">Solitalea longa</name>
    <dbReference type="NCBI Taxonomy" id="2079460"/>
    <lineage>
        <taxon>Bacteria</taxon>
        <taxon>Pseudomonadati</taxon>
        <taxon>Bacteroidota</taxon>
        <taxon>Sphingobacteriia</taxon>
        <taxon>Sphingobacteriales</taxon>
        <taxon>Sphingobacteriaceae</taxon>
        <taxon>Solitalea</taxon>
    </lineage>
</organism>
<comment type="caution">
    <text evidence="2">The sequence shown here is derived from an EMBL/GenBank/DDBJ whole genome shotgun (WGS) entry which is preliminary data.</text>
</comment>
<dbReference type="InterPro" id="IPR001173">
    <property type="entry name" value="Glyco_trans_2-like"/>
</dbReference>
<dbReference type="PANTHER" id="PTHR43685">
    <property type="entry name" value="GLYCOSYLTRANSFERASE"/>
    <property type="match status" value="1"/>
</dbReference>
<dbReference type="Pfam" id="PF00535">
    <property type="entry name" value="Glycos_transf_2"/>
    <property type="match status" value="1"/>
</dbReference>
<reference evidence="2 3" key="1">
    <citation type="submission" date="2018-01" db="EMBL/GenBank/DDBJ databases">
        <authorList>
            <person name="Gaut B.S."/>
            <person name="Morton B.R."/>
            <person name="Clegg M.T."/>
            <person name="Duvall M.R."/>
        </authorList>
    </citation>
    <scope>NUCLEOTIDE SEQUENCE [LARGE SCALE GENOMIC DNA]</scope>
    <source>
        <strain evidence="2 3">HR-AV</strain>
    </source>
</reference>